<organism evidence="1">
    <name type="scientific">hydrothermal vent metagenome</name>
    <dbReference type="NCBI Taxonomy" id="652676"/>
    <lineage>
        <taxon>unclassified sequences</taxon>
        <taxon>metagenomes</taxon>
        <taxon>ecological metagenomes</taxon>
    </lineage>
</organism>
<reference evidence="1" key="1">
    <citation type="submission" date="2018-06" db="EMBL/GenBank/DDBJ databases">
        <authorList>
            <person name="Zhirakovskaya E."/>
        </authorList>
    </citation>
    <scope>NUCLEOTIDE SEQUENCE</scope>
</reference>
<dbReference type="NCBIfam" id="TIGR03831">
    <property type="entry name" value="YgiT_finger"/>
    <property type="match status" value="1"/>
</dbReference>
<dbReference type="AlphaFoldDB" id="A0A3B1AYV1"/>
<protein>
    <recommendedName>
        <fullName evidence="2">YgiT-type zinc finger domain protein</fullName>
    </recommendedName>
</protein>
<evidence type="ECO:0000313" key="1">
    <source>
        <dbReference type="EMBL" id="VAX04883.1"/>
    </source>
</evidence>
<proteinExistence type="predicted"/>
<evidence type="ECO:0008006" key="2">
    <source>
        <dbReference type="Google" id="ProtNLM"/>
    </source>
</evidence>
<sequence>MECFHCKGKMVKGHAPFSADRDGYHISWEAIPAWVCTQCGEALFEENEVNHPQTALQQIDQETKAIKSNIA</sequence>
<dbReference type="Gene3D" id="3.10.20.860">
    <property type="match status" value="1"/>
</dbReference>
<dbReference type="InterPro" id="IPR022453">
    <property type="entry name" value="Znf_MqsA-type"/>
</dbReference>
<accession>A0A3B1AYV1</accession>
<dbReference type="EMBL" id="UOFV01000501">
    <property type="protein sequence ID" value="VAX04883.1"/>
    <property type="molecule type" value="Genomic_DNA"/>
</dbReference>
<name>A0A3B1AYV1_9ZZZZ</name>
<gene>
    <name evidence="1" type="ORF">MNBD_GAMMA19-142</name>
</gene>